<dbReference type="OrthoDB" id="9786910at2"/>
<dbReference type="GO" id="GO:0005886">
    <property type="term" value="C:plasma membrane"/>
    <property type="evidence" value="ECO:0007669"/>
    <property type="project" value="UniProtKB-SubCell"/>
</dbReference>
<keyword evidence="4 9" id="KW-1003">Cell membrane</keyword>
<dbReference type="AlphaFoldDB" id="A0A1R4LL49"/>
<evidence type="ECO:0000256" key="7">
    <source>
        <dbReference type="ARBA" id="ARBA00022989"/>
    </source>
</evidence>
<evidence type="ECO:0000256" key="1">
    <source>
        <dbReference type="ARBA" id="ARBA00004429"/>
    </source>
</evidence>
<evidence type="ECO:0000256" key="2">
    <source>
        <dbReference type="ARBA" id="ARBA00007783"/>
    </source>
</evidence>
<dbReference type="Proteomes" id="UP000188276">
    <property type="component" value="Unassembled WGS sequence"/>
</dbReference>
<dbReference type="PANTHER" id="PTHR30413:SF8">
    <property type="entry name" value="TRANSPORT PERMEASE PROTEIN"/>
    <property type="match status" value="1"/>
</dbReference>
<keyword evidence="6 9" id="KW-0812">Transmembrane</keyword>
<feature type="transmembrane region" description="Helical" evidence="9">
    <location>
        <begin position="227"/>
        <end position="248"/>
    </location>
</feature>
<evidence type="ECO:0000256" key="4">
    <source>
        <dbReference type="ARBA" id="ARBA00022475"/>
    </source>
</evidence>
<dbReference type="RefSeq" id="WP_077336204.1">
    <property type="nucleotide sequence ID" value="NZ_FULE01000031.1"/>
</dbReference>
<name>A0A1R4LL49_VIBR1</name>
<evidence type="ECO:0000259" key="10">
    <source>
        <dbReference type="PROSITE" id="PS51012"/>
    </source>
</evidence>
<dbReference type="PANTHER" id="PTHR30413">
    <property type="entry name" value="INNER MEMBRANE TRANSPORT PERMEASE"/>
    <property type="match status" value="1"/>
</dbReference>
<proteinExistence type="inferred from homology"/>
<dbReference type="STRING" id="1123498.VR7878_02232"/>
<dbReference type="InterPro" id="IPR013525">
    <property type="entry name" value="ABC2_TM"/>
</dbReference>
<feature type="transmembrane region" description="Helical" evidence="9">
    <location>
        <begin position="31"/>
        <end position="51"/>
    </location>
</feature>
<dbReference type="PROSITE" id="PS51012">
    <property type="entry name" value="ABC_TM2"/>
    <property type="match status" value="1"/>
</dbReference>
<protein>
    <recommendedName>
        <fullName evidence="9">Transport permease protein</fullName>
    </recommendedName>
</protein>
<feature type="transmembrane region" description="Helical" evidence="9">
    <location>
        <begin position="175"/>
        <end position="191"/>
    </location>
</feature>
<feature type="transmembrane region" description="Helical" evidence="9">
    <location>
        <begin position="137"/>
        <end position="163"/>
    </location>
</feature>
<evidence type="ECO:0000256" key="5">
    <source>
        <dbReference type="ARBA" id="ARBA00022519"/>
    </source>
</evidence>
<dbReference type="EMBL" id="FULE01000031">
    <property type="protein sequence ID" value="SJN57302.1"/>
    <property type="molecule type" value="Genomic_DNA"/>
</dbReference>
<keyword evidence="7 9" id="KW-1133">Transmembrane helix</keyword>
<gene>
    <name evidence="11" type="primary">tagG</name>
    <name evidence="11" type="ORF">VR7878_02232</name>
</gene>
<dbReference type="Pfam" id="PF01061">
    <property type="entry name" value="ABC2_membrane"/>
    <property type="match status" value="1"/>
</dbReference>
<keyword evidence="8 9" id="KW-0472">Membrane</keyword>
<evidence type="ECO:0000256" key="6">
    <source>
        <dbReference type="ARBA" id="ARBA00022692"/>
    </source>
</evidence>
<dbReference type="InterPro" id="IPR047817">
    <property type="entry name" value="ABC2_TM_bact-type"/>
</dbReference>
<evidence type="ECO:0000256" key="9">
    <source>
        <dbReference type="RuleBase" id="RU361157"/>
    </source>
</evidence>
<accession>A0A1R4LL49</accession>
<evidence type="ECO:0000256" key="3">
    <source>
        <dbReference type="ARBA" id="ARBA00022448"/>
    </source>
</evidence>
<reference evidence="12" key="1">
    <citation type="submission" date="2017-02" db="EMBL/GenBank/DDBJ databases">
        <authorList>
            <person name="Rodrigo-Torres L."/>
            <person name="Arahal R.D."/>
            <person name="Lucena T."/>
        </authorList>
    </citation>
    <scope>NUCLEOTIDE SEQUENCE [LARGE SCALE GENOMIC DNA]</scope>
    <source>
        <strain evidence="12">CECT 7878</strain>
    </source>
</reference>
<feature type="transmembrane region" description="Helical" evidence="9">
    <location>
        <begin position="63"/>
        <end position="89"/>
    </location>
</feature>
<dbReference type="GO" id="GO:0140359">
    <property type="term" value="F:ABC-type transporter activity"/>
    <property type="evidence" value="ECO:0007669"/>
    <property type="project" value="InterPro"/>
</dbReference>
<comment type="subcellular location">
    <subcellularLocation>
        <location evidence="1 9">Cell inner membrane</location>
        <topology evidence="1 9">Multi-pass membrane protein</topology>
    </subcellularLocation>
</comment>
<feature type="transmembrane region" description="Helical" evidence="9">
    <location>
        <begin position="110"/>
        <end position="131"/>
    </location>
</feature>
<organism evidence="11 12">
    <name type="scientific">Vibrio ruber (strain DSM 16370 / JCM 11486 / BCRC 17186 / CECT 7878 / LMG 23124 / VR1)</name>
    <dbReference type="NCBI Taxonomy" id="1123498"/>
    <lineage>
        <taxon>Bacteria</taxon>
        <taxon>Pseudomonadati</taxon>
        <taxon>Pseudomonadota</taxon>
        <taxon>Gammaproteobacteria</taxon>
        <taxon>Vibrionales</taxon>
        <taxon>Vibrionaceae</taxon>
        <taxon>Vibrio</taxon>
    </lineage>
</organism>
<keyword evidence="12" id="KW-1185">Reference proteome</keyword>
<comment type="similarity">
    <text evidence="2 9">Belongs to the ABC-2 integral membrane protein family.</text>
</comment>
<keyword evidence="5" id="KW-0997">Cell inner membrane</keyword>
<sequence length="259" mass="30540">MINLNKKIQYFFDLVLILTRKEIKVRYKNSFLGYLWSLANPLCFAMIYYIAFKVFMRVNIENYTLFLICGLFSWQWMANSITHNLFSYVNNAQIIKKINFPRSVLPLSSILMEGFNFIISIPVILSFLYFYNIEFHSFSYIVWIPILSLIQIFITYGLSLALATLNLFFRDVERFVQLGLMMLFYATPILYNEAMIPVKYQWIIDINPLAKIAVSWRNLFLHGTIDFSYIISSLITGFVCMCIGCLIFNKLKYRFAEVL</sequence>
<evidence type="ECO:0000256" key="8">
    <source>
        <dbReference type="ARBA" id="ARBA00023136"/>
    </source>
</evidence>
<feature type="domain" description="ABC transmembrane type-2" evidence="10">
    <location>
        <begin position="32"/>
        <end position="251"/>
    </location>
</feature>
<evidence type="ECO:0000313" key="12">
    <source>
        <dbReference type="Proteomes" id="UP000188276"/>
    </source>
</evidence>
<evidence type="ECO:0000313" key="11">
    <source>
        <dbReference type="EMBL" id="SJN57302.1"/>
    </source>
</evidence>
<keyword evidence="3 9" id="KW-0813">Transport</keyword>
<dbReference type="GO" id="GO:0015920">
    <property type="term" value="P:lipopolysaccharide transport"/>
    <property type="evidence" value="ECO:0007669"/>
    <property type="project" value="TreeGrafter"/>
</dbReference>